<feature type="non-terminal residue" evidence="1">
    <location>
        <position position="91"/>
    </location>
</feature>
<dbReference type="STRING" id="62708.A0A420J042"/>
<accession>A0A420J042</accession>
<protein>
    <recommendedName>
        <fullName evidence="3">DUF4219 domain-containing protein</fullName>
    </recommendedName>
</protein>
<reference evidence="1 2" key="1">
    <citation type="journal article" date="2018" name="BMC Genomics">
        <title>Comparative genome analyses reveal sequence features reflecting distinct modes of host-adaptation between dicot and monocot powdery mildew.</title>
        <authorList>
            <person name="Wu Y."/>
            <person name="Ma X."/>
            <person name="Pan Z."/>
            <person name="Kale S.D."/>
            <person name="Song Y."/>
            <person name="King H."/>
            <person name="Zhang Q."/>
            <person name="Presley C."/>
            <person name="Deng X."/>
            <person name="Wei C.I."/>
            <person name="Xiao S."/>
        </authorList>
    </citation>
    <scope>NUCLEOTIDE SEQUENCE [LARGE SCALE GENOMIC DNA]</scope>
    <source>
        <strain evidence="1">UMSG3</strain>
    </source>
</reference>
<dbReference type="EMBL" id="MCBQ01004883">
    <property type="protein sequence ID" value="RKF80135.1"/>
    <property type="molecule type" value="Genomic_DNA"/>
</dbReference>
<dbReference type="Proteomes" id="UP000283383">
    <property type="component" value="Unassembled WGS sequence"/>
</dbReference>
<keyword evidence="2" id="KW-1185">Reference proteome</keyword>
<organism evidence="1 2">
    <name type="scientific">Golovinomyces cichoracearum</name>
    <dbReference type="NCBI Taxonomy" id="62708"/>
    <lineage>
        <taxon>Eukaryota</taxon>
        <taxon>Fungi</taxon>
        <taxon>Dikarya</taxon>
        <taxon>Ascomycota</taxon>
        <taxon>Pezizomycotina</taxon>
        <taxon>Leotiomycetes</taxon>
        <taxon>Erysiphales</taxon>
        <taxon>Erysiphaceae</taxon>
        <taxon>Golovinomyces</taxon>
    </lineage>
</organism>
<name>A0A420J042_9PEZI</name>
<evidence type="ECO:0000313" key="2">
    <source>
        <dbReference type="Proteomes" id="UP000283383"/>
    </source>
</evidence>
<comment type="caution">
    <text evidence="1">The sequence shown here is derived from an EMBL/GenBank/DDBJ whole genome shotgun (WGS) entry which is preliminary data.</text>
</comment>
<dbReference type="AlphaFoldDB" id="A0A420J042"/>
<sequence length="91" mass="10171">MDGSGDFVTQGLKGLSLTHSNYVEWRDVIEDYLESQGWGEYINKDIPKNATEDVRTKSAKIAVVLKTAAGSQRAYLLGLRSPKEILQKLEE</sequence>
<proteinExistence type="predicted"/>
<evidence type="ECO:0000313" key="1">
    <source>
        <dbReference type="EMBL" id="RKF80135.1"/>
    </source>
</evidence>
<gene>
    <name evidence="1" type="ORF">GcM3_048032</name>
</gene>
<evidence type="ECO:0008006" key="3">
    <source>
        <dbReference type="Google" id="ProtNLM"/>
    </source>
</evidence>